<gene>
    <name evidence="1" type="ORF">HNR42_003379</name>
</gene>
<evidence type="ECO:0000313" key="1">
    <source>
        <dbReference type="EMBL" id="MBB6099919.1"/>
    </source>
</evidence>
<reference evidence="1 2" key="1">
    <citation type="submission" date="2020-08" db="EMBL/GenBank/DDBJ databases">
        <title>Genomic Encyclopedia of Type Strains, Phase IV (KMG-IV): sequencing the most valuable type-strain genomes for metagenomic binning, comparative biology and taxonomic classification.</title>
        <authorList>
            <person name="Goeker M."/>
        </authorList>
    </citation>
    <scope>NUCLEOTIDE SEQUENCE [LARGE SCALE GENOMIC DNA]</scope>
    <source>
        <strain evidence="1 2">DSM 21458</strain>
    </source>
</reference>
<dbReference type="EMBL" id="JACHHG010000017">
    <property type="protein sequence ID" value="MBB6099919.1"/>
    <property type="molecule type" value="Genomic_DNA"/>
</dbReference>
<dbReference type="Proteomes" id="UP000569951">
    <property type="component" value="Unassembled WGS sequence"/>
</dbReference>
<sequence length="32" mass="3533">MCTLSFLAFEGSVHPGLHDRTSVTAFQHAEQD</sequence>
<organism evidence="1 2">
    <name type="scientific">Deinobacterium chartae</name>
    <dbReference type="NCBI Taxonomy" id="521158"/>
    <lineage>
        <taxon>Bacteria</taxon>
        <taxon>Thermotogati</taxon>
        <taxon>Deinococcota</taxon>
        <taxon>Deinococci</taxon>
        <taxon>Deinococcales</taxon>
        <taxon>Deinococcaceae</taxon>
        <taxon>Deinobacterium</taxon>
    </lineage>
</organism>
<accession>A0A841I6Q1</accession>
<comment type="caution">
    <text evidence="1">The sequence shown here is derived from an EMBL/GenBank/DDBJ whole genome shotgun (WGS) entry which is preliminary data.</text>
</comment>
<name>A0A841I6Q1_9DEIO</name>
<protein>
    <submittedName>
        <fullName evidence="1">Uncharacterized protein</fullName>
    </submittedName>
</protein>
<evidence type="ECO:0000313" key="2">
    <source>
        <dbReference type="Proteomes" id="UP000569951"/>
    </source>
</evidence>
<dbReference type="AlphaFoldDB" id="A0A841I6Q1"/>
<proteinExistence type="predicted"/>
<keyword evidence="2" id="KW-1185">Reference proteome</keyword>